<evidence type="ECO:0000256" key="4">
    <source>
        <dbReference type="ARBA" id="ARBA00012723"/>
    </source>
</evidence>
<keyword evidence="9" id="KW-1015">Disulfide bond</keyword>
<evidence type="ECO:0000256" key="1">
    <source>
        <dbReference type="ARBA" id="ARBA00001182"/>
    </source>
</evidence>
<dbReference type="PANTHER" id="PTHR45672">
    <property type="entry name" value="PROTEIN DISULFIDE-ISOMERASE C17H9.14C-RELATED"/>
    <property type="match status" value="1"/>
</dbReference>
<dbReference type="Proteomes" id="UP001295444">
    <property type="component" value="Chromosome 04"/>
</dbReference>
<feature type="signal peptide" evidence="18">
    <location>
        <begin position="1"/>
        <end position="20"/>
    </location>
</feature>
<dbReference type="CDD" id="cd03005">
    <property type="entry name" value="PDI_a_ERp46"/>
    <property type="match status" value="4"/>
</dbReference>
<dbReference type="Pfam" id="PF00085">
    <property type="entry name" value="Thioredoxin"/>
    <property type="match status" value="4"/>
</dbReference>
<dbReference type="FunFam" id="3.40.30.10:FF:000164">
    <property type="entry name" value="Thioredoxin domain containing 5"/>
    <property type="match status" value="1"/>
</dbReference>
<feature type="chain" id="PRO_5042269211" description="Thioredoxin domain-containing protein 5" evidence="18">
    <location>
        <begin position="21"/>
        <end position="534"/>
    </location>
</feature>
<dbReference type="InterPro" id="IPR005788">
    <property type="entry name" value="PDI_thioredoxin-like_dom"/>
</dbReference>
<evidence type="ECO:0000256" key="9">
    <source>
        <dbReference type="ARBA" id="ARBA00023157"/>
    </source>
</evidence>
<evidence type="ECO:0000256" key="14">
    <source>
        <dbReference type="ARBA" id="ARBA00079986"/>
    </source>
</evidence>
<dbReference type="PANTHER" id="PTHR45672:SF3">
    <property type="entry name" value="THIOREDOXIN DOMAIN-CONTAINING PROTEIN 5"/>
    <property type="match status" value="1"/>
</dbReference>
<dbReference type="FunFam" id="3.40.30.10:FF:000147">
    <property type="entry name" value="Thioredoxin domain-containing protein 5"/>
    <property type="match status" value="2"/>
</dbReference>
<evidence type="ECO:0000256" key="12">
    <source>
        <dbReference type="ARBA" id="ARBA00056060"/>
    </source>
</evidence>
<dbReference type="InterPro" id="IPR017937">
    <property type="entry name" value="Thioredoxin_CS"/>
</dbReference>
<evidence type="ECO:0000256" key="3">
    <source>
        <dbReference type="ARBA" id="ARBA00006347"/>
    </source>
</evidence>
<name>A0AAD1W4Z3_PELCU</name>
<keyword evidence="11" id="KW-0676">Redox-active center</keyword>
<feature type="domain" description="Thioredoxin" evidence="19">
    <location>
        <begin position="406"/>
        <end position="531"/>
    </location>
</feature>
<dbReference type="EC" id="5.3.4.1" evidence="4"/>
<evidence type="ECO:0000256" key="7">
    <source>
        <dbReference type="ARBA" id="ARBA00022824"/>
    </source>
</evidence>
<evidence type="ECO:0000256" key="2">
    <source>
        <dbReference type="ARBA" id="ARBA00004319"/>
    </source>
</evidence>
<dbReference type="GO" id="GO:0003756">
    <property type="term" value="F:protein disulfide isomerase activity"/>
    <property type="evidence" value="ECO:0007669"/>
    <property type="project" value="UniProtKB-EC"/>
</dbReference>
<gene>
    <name evidence="20" type="ORF">PECUL_23A040417</name>
</gene>
<feature type="domain" description="Thioredoxin" evidence="19">
    <location>
        <begin position="14"/>
        <end position="138"/>
    </location>
</feature>
<keyword evidence="10" id="KW-0413">Isomerase</keyword>
<evidence type="ECO:0000256" key="8">
    <source>
        <dbReference type="ARBA" id="ARBA00023002"/>
    </source>
</evidence>
<keyword evidence="8" id="KW-0560">Oxidoreductase</keyword>
<evidence type="ECO:0000256" key="18">
    <source>
        <dbReference type="SAM" id="SignalP"/>
    </source>
</evidence>
<evidence type="ECO:0000256" key="10">
    <source>
        <dbReference type="ARBA" id="ARBA00023235"/>
    </source>
</evidence>
<evidence type="ECO:0000256" key="6">
    <source>
        <dbReference type="ARBA" id="ARBA00022737"/>
    </source>
</evidence>
<feature type="domain" description="Thioredoxin" evidence="19">
    <location>
        <begin position="144"/>
        <end position="271"/>
    </location>
</feature>
<evidence type="ECO:0000259" key="19">
    <source>
        <dbReference type="PROSITE" id="PS51352"/>
    </source>
</evidence>
<feature type="compositionally biased region" description="Basic and acidic residues" evidence="17">
    <location>
        <begin position="404"/>
        <end position="424"/>
    </location>
</feature>
<evidence type="ECO:0000313" key="21">
    <source>
        <dbReference type="Proteomes" id="UP001295444"/>
    </source>
</evidence>
<dbReference type="InterPro" id="IPR036249">
    <property type="entry name" value="Thioredoxin-like_sf"/>
</dbReference>
<keyword evidence="7" id="KW-0256">Endoplasmic reticulum</keyword>
<feature type="region of interest" description="Disordered" evidence="17">
    <location>
        <begin position="138"/>
        <end position="159"/>
    </location>
</feature>
<comment type="function">
    <text evidence="12">Protein disulfide isomerase of the endoplasmic reticulum lumen involved in the formation of disulfide bonds in proteins. Can reduce insulin disulfide bonds.</text>
</comment>
<comment type="subcellular location">
    <subcellularLocation>
        <location evidence="2">Endoplasmic reticulum lumen</location>
    </subcellularLocation>
</comment>
<sequence length="534" mass="60812">MLRAWCTVFLGVVLLVGVFGEQEEDDEDPHGKHLYSAEMFSHAVKEAPHFIMFFAPWCGHCQRLQPTWNDLGDKYNNMEKTPVYVAKVDCTVDQSVCSENGVRGYPTLKLFKAGQEAVKYQGARDFQSLENWMLQTVNEEPEKPSTEEEVPKEEVPKASEPKQGLYELTAENFKDHVAEGNHFIKFFAPWCGHCQRLQPTWNDLGDKYNNMEKTPVYVAKVDCTVDQSVCSENGVRGYPTLKLFKAGQEAVKYQGARDFQSLENWMLQTVNEEPEKPSTEEEVPKEEVPKASEPKQGLYELTAENFKDHVAEGNHFIKFFAPWCGHCKSLAPAWEQLASSFQESKTVTIAKVDCTQHNELCSQNQVRGYPTLLWFRNGEKADQYKGKRDLDSLKEYAESQLNAAEEKETDKEPPQAEKPAETESKVLVLNENNFDSTVATGVSFIKFYAPWCGHCKHLAPTWDELSKKEFPGLSDVKIAKVDCTVERSLCNRFSVRGYPSLILFRAGEKVDEHEGARDLETLQNFVVRHSKDEL</sequence>
<dbReference type="EMBL" id="OW240915">
    <property type="protein sequence ID" value="CAH2284286.1"/>
    <property type="molecule type" value="Genomic_DNA"/>
</dbReference>
<dbReference type="PROSITE" id="PS00194">
    <property type="entry name" value="THIOREDOXIN_1"/>
    <property type="match status" value="4"/>
</dbReference>
<feature type="region of interest" description="Disordered" evidence="17">
    <location>
        <begin position="271"/>
        <end position="292"/>
    </location>
</feature>
<evidence type="ECO:0000256" key="5">
    <source>
        <dbReference type="ARBA" id="ARBA00022729"/>
    </source>
</evidence>
<dbReference type="GO" id="GO:0005788">
    <property type="term" value="C:endoplasmic reticulum lumen"/>
    <property type="evidence" value="ECO:0007669"/>
    <property type="project" value="UniProtKB-SubCell"/>
</dbReference>
<dbReference type="InterPro" id="IPR051063">
    <property type="entry name" value="PDI"/>
</dbReference>
<comment type="similarity">
    <text evidence="3 16">Belongs to the protein disulfide isomerase family.</text>
</comment>
<evidence type="ECO:0000313" key="20">
    <source>
        <dbReference type="EMBL" id="CAH2284286.1"/>
    </source>
</evidence>
<feature type="domain" description="Thioredoxin" evidence="19">
    <location>
        <begin position="277"/>
        <end position="402"/>
    </location>
</feature>
<dbReference type="GO" id="GO:0006457">
    <property type="term" value="P:protein folding"/>
    <property type="evidence" value="ECO:0007669"/>
    <property type="project" value="TreeGrafter"/>
</dbReference>
<keyword evidence="6" id="KW-0677">Repeat</keyword>
<proteinExistence type="inferred from homology"/>
<keyword evidence="5 18" id="KW-0732">Signal</keyword>
<evidence type="ECO:0000256" key="15">
    <source>
        <dbReference type="ARBA" id="ARBA00080189"/>
    </source>
</evidence>
<dbReference type="PRINTS" id="PR00421">
    <property type="entry name" value="THIOREDOXIN"/>
</dbReference>
<dbReference type="SUPFAM" id="SSF52833">
    <property type="entry name" value="Thioredoxin-like"/>
    <property type="match status" value="4"/>
</dbReference>
<dbReference type="Gene3D" id="3.40.30.10">
    <property type="entry name" value="Glutaredoxin"/>
    <property type="match status" value="4"/>
</dbReference>
<reference evidence="20" key="1">
    <citation type="submission" date="2022-03" db="EMBL/GenBank/DDBJ databases">
        <authorList>
            <person name="Alioto T."/>
            <person name="Alioto T."/>
            <person name="Gomez Garrido J."/>
        </authorList>
    </citation>
    <scope>NUCLEOTIDE SEQUENCE</scope>
</reference>
<dbReference type="FunFam" id="3.40.30.10:FF:000146">
    <property type="entry name" value="Thioredoxin domain containing 5"/>
    <property type="match status" value="1"/>
</dbReference>
<dbReference type="GO" id="GO:0016491">
    <property type="term" value="F:oxidoreductase activity"/>
    <property type="evidence" value="ECO:0007669"/>
    <property type="project" value="UniProtKB-KW"/>
</dbReference>
<evidence type="ECO:0000256" key="17">
    <source>
        <dbReference type="SAM" id="MobiDB-lite"/>
    </source>
</evidence>
<dbReference type="InterPro" id="IPR013766">
    <property type="entry name" value="Thioredoxin_domain"/>
</dbReference>
<dbReference type="PROSITE" id="PS51352">
    <property type="entry name" value="THIOREDOXIN_2"/>
    <property type="match status" value="4"/>
</dbReference>
<feature type="region of interest" description="Disordered" evidence="17">
    <location>
        <begin position="401"/>
        <end position="424"/>
    </location>
</feature>
<evidence type="ECO:0000256" key="11">
    <source>
        <dbReference type="ARBA" id="ARBA00023284"/>
    </source>
</evidence>
<comment type="catalytic activity">
    <reaction evidence="1">
        <text>Catalyzes the rearrangement of -S-S- bonds in proteins.</text>
        <dbReference type="EC" id="5.3.4.1"/>
    </reaction>
</comment>
<dbReference type="AlphaFoldDB" id="A0AAD1W4Z3"/>
<keyword evidence="21" id="KW-1185">Reference proteome</keyword>
<accession>A0AAD1W4Z3</accession>
<evidence type="ECO:0000256" key="16">
    <source>
        <dbReference type="RuleBase" id="RU004208"/>
    </source>
</evidence>
<evidence type="ECO:0000256" key="13">
    <source>
        <dbReference type="ARBA" id="ARBA00068137"/>
    </source>
</evidence>
<protein>
    <recommendedName>
        <fullName evidence="13">Thioredoxin domain-containing protein 5</fullName>
        <ecNumber evidence="4">5.3.4.1</ecNumber>
    </recommendedName>
    <alternativeName>
        <fullName evidence="15">Endoplasmic reticulum resident protein 46</fullName>
    </alternativeName>
    <alternativeName>
        <fullName evidence="14">Thioredoxin-like protein p46</fullName>
    </alternativeName>
</protein>
<organism evidence="20 21">
    <name type="scientific">Pelobates cultripes</name>
    <name type="common">Western spadefoot toad</name>
    <dbReference type="NCBI Taxonomy" id="61616"/>
    <lineage>
        <taxon>Eukaryota</taxon>
        <taxon>Metazoa</taxon>
        <taxon>Chordata</taxon>
        <taxon>Craniata</taxon>
        <taxon>Vertebrata</taxon>
        <taxon>Euteleostomi</taxon>
        <taxon>Amphibia</taxon>
        <taxon>Batrachia</taxon>
        <taxon>Anura</taxon>
        <taxon>Pelobatoidea</taxon>
        <taxon>Pelobatidae</taxon>
        <taxon>Pelobates</taxon>
    </lineage>
</organism>
<dbReference type="NCBIfam" id="TIGR01126">
    <property type="entry name" value="pdi_dom"/>
    <property type="match status" value="2"/>
</dbReference>